<dbReference type="AlphaFoldDB" id="A0A2I0AAS5"/>
<proteinExistence type="predicted"/>
<sequence length="273" mass="30468">MRCNYVDITFESTIMWIKFLKDFGNLHTFLLNYSILDCMETFSKGVHRALVPLDPHIEGTIVVELVEASPGYRMLTQMDVLIFLRANGNEIKDVMSCSVAELGAVNENIFALTRNTKVIEAIRAMRTFALVAVPVIAVEEDQGCGDEQLLQDGRGRRLIDTFSATDLRGCSVAQLQSMLNVSVVEFKERVSAAASSTLLDASKQKLITCYHDTELSKVIDEAVMAHVHRVWVVDRQGLLMGLVSLTDILRVIREKAMTIMEELQEVAATEPTL</sequence>
<name>A0A2I0AAS5_9ASPA</name>
<organism evidence="5 6">
    <name type="scientific">Apostasia shenzhenica</name>
    <dbReference type="NCBI Taxonomy" id="1088818"/>
    <lineage>
        <taxon>Eukaryota</taxon>
        <taxon>Viridiplantae</taxon>
        <taxon>Streptophyta</taxon>
        <taxon>Embryophyta</taxon>
        <taxon>Tracheophyta</taxon>
        <taxon>Spermatophyta</taxon>
        <taxon>Magnoliopsida</taxon>
        <taxon>Liliopsida</taxon>
        <taxon>Asparagales</taxon>
        <taxon>Orchidaceae</taxon>
        <taxon>Apostasioideae</taxon>
        <taxon>Apostasia</taxon>
    </lineage>
</organism>
<dbReference type="GO" id="GO:0016301">
    <property type="term" value="F:kinase activity"/>
    <property type="evidence" value="ECO:0007669"/>
    <property type="project" value="UniProtKB-KW"/>
</dbReference>
<dbReference type="SMART" id="SM00116">
    <property type="entry name" value="CBS"/>
    <property type="match status" value="2"/>
</dbReference>
<dbReference type="STRING" id="1088818.A0A2I0AAS5"/>
<dbReference type="GO" id="GO:0005737">
    <property type="term" value="C:cytoplasm"/>
    <property type="evidence" value="ECO:0007669"/>
    <property type="project" value="TreeGrafter"/>
</dbReference>
<evidence type="ECO:0000313" key="5">
    <source>
        <dbReference type="EMBL" id="PKA52657.1"/>
    </source>
</evidence>
<keyword evidence="5" id="KW-0808">Transferase</keyword>
<dbReference type="EMBL" id="KZ452001">
    <property type="protein sequence ID" value="PKA52657.1"/>
    <property type="molecule type" value="Genomic_DNA"/>
</dbReference>
<dbReference type="PANTHER" id="PTHR13780">
    <property type="entry name" value="AMP-ACTIVATED PROTEIN KINASE, GAMMA REGULATORY SUBUNIT"/>
    <property type="match status" value="1"/>
</dbReference>
<reference evidence="5 6" key="1">
    <citation type="journal article" date="2017" name="Nature">
        <title>The Apostasia genome and the evolution of orchids.</title>
        <authorList>
            <person name="Zhang G.Q."/>
            <person name="Liu K.W."/>
            <person name="Li Z."/>
            <person name="Lohaus R."/>
            <person name="Hsiao Y.Y."/>
            <person name="Niu S.C."/>
            <person name="Wang J.Y."/>
            <person name="Lin Y.C."/>
            <person name="Xu Q."/>
            <person name="Chen L.J."/>
            <person name="Yoshida K."/>
            <person name="Fujiwara S."/>
            <person name="Wang Z.W."/>
            <person name="Zhang Y.Q."/>
            <person name="Mitsuda N."/>
            <person name="Wang M."/>
            <person name="Liu G.H."/>
            <person name="Pecoraro L."/>
            <person name="Huang H.X."/>
            <person name="Xiao X.J."/>
            <person name="Lin M."/>
            <person name="Wu X.Y."/>
            <person name="Wu W.L."/>
            <person name="Chen Y.Y."/>
            <person name="Chang S.B."/>
            <person name="Sakamoto S."/>
            <person name="Ohme-Takagi M."/>
            <person name="Yagi M."/>
            <person name="Zeng S.J."/>
            <person name="Shen C.Y."/>
            <person name="Yeh C.M."/>
            <person name="Luo Y.B."/>
            <person name="Tsai W.C."/>
            <person name="Van de Peer Y."/>
            <person name="Liu Z.J."/>
        </authorList>
    </citation>
    <scope>NUCLEOTIDE SEQUENCE [LARGE SCALE GENOMIC DNA]</scope>
    <source>
        <strain evidence="6">cv. Shenzhen</strain>
        <tissue evidence="5">Stem</tissue>
    </source>
</reference>
<evidence type="ECO:0000259" key="4">
    <source>
        <dbReference type="PROSITE" id="PS51371"/>
    </source>
</evidence>
<evidence type="ECO:0000256" key="2">
    <source>
        <dbReference type="ARBA" id="ARBA00023122"/>
    </source>
</evidence>
<protein>
    <submittedName>
        <fullName evidence="5">SNF1-related protein kinase regulatory subunit gamma-like PV42a</fullName>
    </submittedName>
</protein>
<dbReference type="InterPro" id="IPR000644">
    <property type="entry name" value="CBS_dom"/>
</dbReference>
<dbReference type="PROSITE" id="PS51371">
    <property type="entry name" value="CBS"/>
    <property type="match status" value="1"/>
</dbReference>
<dbReference type="PANTHER" id="PTHR13780:SF101">
    <property type="entry name" value="SNF1-RELATED PROTEIN KINASE REGULATORY SUBUNIT GAMMA-LIKE PV42A"/>
    <property type="match status" value="1"/>
</dbReference>
<dbReference type="SUPFAM" id="SSF54631">
    <property type="entry name" value="CBS-domain pair"/>
    <property type="match status" value="1"/>
</dbReference>
<dbReference type="InterPro" id="IPR046342">
    <property type="entry name" value="CBS_dom_sf"/>
</dbReference>
<feature type="domain" description="CBS" evidence="4">
    <location>
        <begin position="201"/>
        <end position="259"/>
    </location>
</feature>
<gene>
    <name evidence="5" type="primary">PV42A</name>
    <name evidence="5" type="ORF">AXF42_Ash001638</name>
</gene>
<keyword evidence="2 3" id="KW-0129">CBS domain</keyword>
<dbReference type="GO" id="GO:0005634">
    <property type="term" value="C:nucleus"/>
    <property type="evidence" value="ECO:0007669"/>
    <property type="project" value="TreeGrafter"/>
</dbReference>
<dbReference type="Pfam" id="PF00571">
    <property type="entry name" value="CBS"/>
    <property type="match status" value="1"/>
</dbReference>
<keyword evidence="5" id="KW-0418">Kinase</keyword>
<evidence type="ECO:0000256" key="1">
    <source>
        <dbReference type="ARBA" id="ARBA00022737"/>
    </source>
</evidence>
<keyword evidence="1" id="KW-0677">Repeat</keyword>
<evidence type="ECO:0000256" key="3">
    <source>
        <dbReference type="PROSITE-ProRule" id="PRU00703"/>
    </source>
</evidence>
<keyword evidence="6" id="KW-1185">Reference proteome</keyword>
<dbReference type="Proteomes" id="UP000236161">
    <property type="component" value="Unassembled WGS sequence"/>
</dbReference>
<dbReference type="OrthoDB" id="449052at2759"/>
<dbReference type="InterPro" id="IPR050511">
    <property type="entry name" value="AMPK_gamma/SDS23_families"/>
</dbReference>
<dbReference type="Gene3D" id="3.10.580.10">
    <property type="entry name" value="CBS-domain"/>
    <property type="match status" value="1"/>
</dbReference>
<accession>A0A2I0AAS5</accession>
<evidence type="ECO:0000313" key="6">
    <source>
        <dbReference type="Proteomes" id="UP000236161"/>
    </source>
</evidence>